<comment type="caution">
    <text evidence="4">The sequence shown here is derived from an EMBL/GenBank/DDBJ whole genome shotgun (WGS) entry which is preliminary data.</text>
</comment>
<feature type="active site" description="Proton acceptor" evidence="2">
    <location>
        <position position="128"/>
    </location>
</feature>
<dbReference type="AlphaFoldDB" id="A0A542DZP9"/>
<evidence type="ECO:0000256" key="2">
    <source>
        <dbReference type="HAMAP-Rule" id="MF_01940"/>
    </source>
</evidence>
<dbReference type="InterPro" id="IPR004175">
    <property type="entry name" value="RNA_CPDase"/>
</dbReference>
<dbReference type="GO" id="GO:0004113">
    <property type="term" value="F:2',3'-cyclic-nucleotide 3'-phosphodiesterase activity"/>
    <property type="evidence" value="ECO:0007669"/>
    <property type="project" value="InterPro"/>
</dbReference>
<comment type="caution">
    <text evidence="2">Lacks conserved residue(s) required for the propagation of feature annotation.</text>
</comment>
<dbReference type="PANTHER" id="PTHR35561:SF1">
    <property type="entry name" value="RNA 2',3'-CYCLIC PHOSPHODIESTERASE"/>
    <property type="match status" value="1"/>
</dbReference>
<keyword evidence="4" id="KW-0436">Ligase</keyword>
<dbReference type="InterPro" id="IPR009097">
    <property type="entry name" value="Cyclic_Pdiesterase"/>
</dbReference>
<dbReference type="GO" id="GO:0008664">
    <property type="term" value="F:RNA 2',3'-cyclic 3'-phosphodiesterase activity"/>
    <property type="evidence" value="ECO:0007669"/>
    <property type="project" value="UniProtKB-EC"/>
</dbReference>
<keyword evidence="1 2" id="KW-0378">Hydrolase</keyword>
<accession>A0A542DZP9</accession>
<name>A0A542DZP9_9MICO</name>
<keyword evidence="5" id="KW-1185">Reference proteome</keyword>
<dbReference type="Pfam" id="PF13563">
    <property type="entry name" value="2_5_RNA_ligase2"/>
    <property type="match status" value="1"/>
</dbReference>
<protein>
    <recommendedName>
        <fullName evidence="2">RNA 2',3'-cyclic phosphodiesterase</fullName>
        <shortName evidence="2">RNA 2',3'-CPDase</shortName>
        <ecNumber evidence="2">3.1.4.58</ecNumber>
    </recommendedName>
</protein>
<dbReference type="EC" id="3.1.4.58" evidence="2"/>
<dbReference type="GO" id="GO:0016874">
    <property type="term" value="F:ligase activity"/>
    <property type="evidence" value="ECO:0007669"/>
    <property type="project" value="UniProtKB-KW"/>
</dbReference>
<reference evidence="4 5" key="1">
    <citation type="submission" date="2019-06" db="EMBL/GenBank/DDBJ databases">
        <title>Sequencing the genomes of 1000 actinobacteria strains.</title>
        <authorList>
            <person name="Klenk H.-P."/>
        </authorList>
    </citation>
    <scope>NUCLEOTIDE SEQUENCE [LARGE SCALE GENOMIC DNA]</scope>
    <source>
        <strain evidence="4 5">DSM 18607</strain>
    </source>
</reference>
<feature type="region of interest" description="Disordered" evidence="3">
    <location>
        <begin position="168"/>
        <end position="190"/>
    </location>
</feature>
<comment type="function">
    <text evidence="2">Hydrolyzes RNA 2',3'-cyclic phosphodiester to an RNA 2'-phosphomonoester.</text>
</comment>
<proteinExistence type="inferred from homology"/>
<evidence type="ECO:0000313" key="5">
    <source>
        <dbReference type="Proteomes" id="UP000317893"/>
    </source>
</evidence>
<dbReference type="HAMAP" id="MF_01940">
    <property type="entry name" value="RNA_CPDase"/>
    <property type="match status" value="1"/>
</dbReference>
<dbReference type="PANTHER" id="PTHR35561">
    <property type="entry name" value="RNA 2',3'-CYCLIC PHOSPHODIESTERASE"/>
    <property type="match status" value="1"/>
</dbReference>
<dbReference type="Proteomes" id="UP000317893">
    <property type="component" value="Unassembled WGS sequence"/>
</dbReference>
<dbReference type="NCBIfam" id="TIGR02258">
    <property type="entry name" value="2_5_ligase"/>
    <property type="match status" value="1"/>
</dbReference>
<dbReference type="SUPFAM" id="SSF55144">
    <property type="entry name" value="LigT-like"/>
    <property type="match status" value="1"/>
</dbReference>
<feature type="active site" description="Proton donor" evidence="2">
    <location>
        <position position="36"/>
    </location>
</feature>
<evidence type="ECO:0000256" key="3">
    <source>
        <dbReference type="SAM" id="MobiDB-lite"/>
    </source>
</evidence>
<feature type="short sequence motif" description="HXTX 1" evidence="2">
    <location>
        <begin position="36"/>
        <end position="39"/>
    </location>
</feature>
<evidence type="ECO:0000256" key="1">
    <source>
        <dbReference type="ARBA" id="ARBA00022801"/>
    </source>
</evidence>
<organism evidence="4 5">
    <name type="scientific">Lapillicoccus jejuensis</name>
    <dbReference type="NCBI Taxonomy" id="402171"/>
    <lineage>
        <taxon>Bacteria</taxon>
        <taxon>Bacillati</taxon>
        <taxon>Actinomycetota</taxon>
        <taxon>Actinomycetes</taxon>
        <taxon>Micrococcales</taxon>
        <taxon>Intrasporangiaceae</taxon>
        <taxon>Lapillicoccus</taxon>
    </lineage>
</organism>
<comment type="catalytic activity">
    <reaction evidence="2">
        <text>a 3'-end 2',3'-cyclophospho-ribonucleotide-RNA + H2O = a 3'-end 2'-phospho-ribonucleotide-RNA + H(+)</text>
        <dbReference type="Rhea" id="RHEA:11828"/>
        <dbReference type="Rhea" id="RHEA-COMP:10464"/>
        <dbReference type="Rhea" id="RHEA-COMP:17353"/>
        <dbReference type="ChEBI" id="CHEBI:15377"/>
        <dbReference type="ChEBI" id="CHEBI:15378"/>
        <dbReference type="ChEBI" id="CHEBI:83064"/>
        <dbReference type="ChEBI" id="CHEBI:173113"/>
        <dbReference type="EC" id="3.1.4.58"/>
    </reaction>
</comment>
<dbReference type="Gene3D" id="3.90.1140.10">
    <property type="entry name" value="Cyclic phosphodiesterase"/>
    <property type="match status" value="1"/>
</dbReference>
<evidence type="ECO:0000313" key="4">
    <source>
        <dbReference type="EMBL" id="TQJ08565.1"/>
    </source>
</evidence>
<gene>
    <name evidence="4" type="ORF">FB458_1655</name>
</gene>
<sequence>MFVAVVPPDPVVEDLSTFLEPRRDQGMPWIDPAQWHVTLAFMESVKDRSLDDLVGRLGEAAARRRPMTLQLGGAGAFPDPARAKVVHLGLRSPAGGDDLAELGLLAANARAAASAAGAPVDGKDFRPHLSLARLKRPVEATRWLRILDTYDGPSWEVTQVELVASHLHEGPKRRPRHEVVASMPLGDGSV</sequence>
<comment type="similarity">
    <text evidence="2">Belongs to the 2H phosphoesterase superfamily. ThpR family.</text>
</comment>
<dbReference type="EMBL" id="VFMN01000001">
    <property type="protein sequence ID" value="TQJ08565.1"/>
    <property type="molecule type" value="Genomic_DNA"/>
</dbReference>